<feature type="domain" description="PAS" evidence="5">
    <location>
        <begin position="215"/>
        <end position="258"/>
    </location>
</feature>
<dbReference type="PANTHER" id="PTHR45138">
    <property type="entry name" value="REGULATORY COMPONENTS OF SENSORY TRANSDUCTION SYSTEM"/>
    <property type="match status" value="1"/>
</dbReference>
<gene>
    <name evidence="7" type="ORF">J5O05_03860</name>
</gene>
<proteinExistence type="predicted"/>
<keyword evidence="4" id="KW-0472">Membrane</keyword>
<dbReference type="GO" id="GO:0052621">
    <property type="term" value="F:diguanylate cyclase activity"/>
    <property type="evidence" value="ECO:0007669"/>
    <property type="project" value="UniProtKB-EC"/>
</dbReference>
<keyword evidence="4" id="KW-1133">Transmembrane helix</keyword>
<protein>
    <recommendedName>
        <fullName evidence="2">diguanylate cyclase</fullName>
        <ecNumber evidence="2">2.7.7.65</ecNumber>
    </recommendedName>
</protein>
<sequence length="507" mass="58195">MERRIYGLIVGVVVFTICVNALVLVWTKNISDNIRSLNEAWRQDAEVVLSKSQLLTQMERHFGYNGFIHHFKNYILRHQTIYFDTAQIEAVELRAALDEFDNYPLSLEEQNALVAIRSTLELYIEKLNFAFNQQTLSQNIAELDEQVKVDDSLAEKAFEVLRRNISLEFIEAQYDQKRLLAESLKQTQLGGWVFMPLLTCVALFNLLALWFCVKLIRERKMLFNATPDAVIYVHDDGQIQQVNQAACDLFGYLREEMLLLKVEQLVPQEYREQHVKDRGEFTGRSRMRRKSSDGLPIIGITKQGSEIPIDVAISSTKIGSHKVNIAVVRDIRKEKRLELEAQNDHLTQVYNRRHLDSVLLEEIERAKRYGRKLSVLLVDLDHFKELNDEHGHLKGDAMLKQLSQFLKVSVRPSDFIGRWGGDEFLLICPETGPDAALRFAYRLVEDFQFLTEGQLTLSVGVAGYDIVSDLISAQMFLDAADKALYKAKTEGRNQAQLFIGDVNSVYS</sequence>
<keyword evidence="8" id="KW-1185">Reference proteome</keyword>
<dbReference type="InterPro" id="IPR035965">
    <property type="entry name" value="PAS-like_dom_sf"/>
</dbReference>
<dbReference type="InterPro" id="IPR043128">
    <property type="entry name" value="Rev_trsase/Diguanyl_cyclase"/>
</dbReference>
<dbReference type="CDD" id="cd00130">
    <property type="entry name" value="PAS"/>
    <property type="match status" value="1"/>
</dbReference>
<dbReference type="EMBL" id="CP072133">
    <property type="protein sequence ID" value="QTH72050.1"/>
    <property type="molecule type" value="Genomic_DNA"/>
</dbReference>
<dbReference type="AlphaFoldDB" id="A0A975DJ33"/>
<feature type="domain" description="GGDEF" evidence="6">
    <location>
        <begin position="371"/>
        <end position="500"/>
    </location>
</feature>
<dbReference type="FunFam" id="3.30.70.270:FF:000001">
    <property type="entry name" value="Diguanylate cyclase domain protein"/>
    <property type="match status" value="1"/>
</dbReference>
<dbReference type="GO" id="GO:0043709">
    <property type="term" value="P:cell adhesion involved in single-species biofilm formation"/>
    <property type="evidence" value="ECO:0007669"/>
    <property type="project" value="TreeGrafter"/>
</dbReference>
<comment type="cofactor">
    <cofactor evidence="1">
        <name>Mg(2+)</name>
        <dbReference type="ChEBI" id="CHEBI:18420"/>
    </cofactor>
</comment>
<feature type="transmembrane region" description="Helical" evidence="4">
    <location>
        <begin position="5"/>
        <end position="26"/>
    </location>
</feature>
<dbReference type="SUPFAM" id="SSF55073">
    <property type="entry name" value="Nucleotide cyclase"/>
    <property type="match status" value="1"/>
</dbReference>
<dbReference type="Pfam" id="PF00990">
    <property type="entry name" value="GGDEF"/>
    <property type="match status" value="1"/>
</dbReference>
<evidence type="ECO:0000256" key="3">
    <source>
        <dbReference type="ARBA" id="ARBA00034247"/>
    </source>
</evidence>
<evidence type="ECO:0000259" key="5">
    <source>
        <dbReference type="PROSITE" id="PS50112"/>
    </source>
</evidence>
<comment type="catalytic activity">
    <reaction evidence="3">
        <text>2 GTP = 3',3'-c-di-GMP + 2 diphosphate</text>
        <dbReference type="Rhea" id="RHEA:24898"/>
        <dbReference type="ChEBI" id="CHEBI:33019"/>
        <dbReference type="ChEBI" id="CHEBI:37565"/>
        <dbReference type="ChEBI" id="CHEBI:58805"/>
        <dbReference type="EC" id="2.7.7.65"/>
    </reaction>
</comment>
<name>A0A975DJ33_9GAMM</name>
<dbReference type="PANTHER" id="PTHR45138:SF9">
    <property type="entry name" value="DIGUANYLATE CYCLASE DGCM-RELATED"/>
    <property type="match status" value="1"/>
</dbReference>
<accession>A0A975DJ33</accession>
<organism evidence="7 8">
    <name type="scientific">Pseudoalteromonas xiamenensis</name>
    <dbReference type="NCBI Taxonomy" id="882626"/>
    <lineage>
        <taxon>Bacteria</taxon>
        <taxon>Pseudomonadati</taxon>
        <taxon>Pseudomonadota</taxon>
        <taxon>Gammaproteobacteria</taxon>
        <taxon>Alteromonadales</taxon>
        <taxon>Pseudoalteromonadaceae</taxon>
        <taxon>Pseudoalteromonas</taxon>
    </lineage>
</organism>
<dbReference type="SMART" id="SM00091">
    <property type="entry name" value="PAS"/>
    <property type="match status" value="1"/>
</dbReference>
<feature type="transmembrane region" description="Helical" evidence="4">
    <location>
        <begin position="189"/>
        <end position="213"/>
    </location>
</feature>
<dbReference type="InterPro" id="IPR029787">
    <property type="entry name" value="Nucleotide_cyclase"/>
</dbReference>
<dbReference type="SUPFAM" id="SSF55785">
    <property type="entry name" value="PYP-like sensor domain (PAS domain)"/>
    <property type="match status" value="1"/>
</dbReference>
<reference evidence="7" key="1">
    <citation type="submission" date="2021-03" db="EMBL/GenBank/DDBJ databases">
        <title>Complete Genome of Pseudoalteromonas xiamenensis STKMTI.2, a new potential marine bacterium producing anti-Vibrio compounds.</title>
        <authorList>
            <person name="Handayani D.P."/>
            <person name="Isnansetyo A."/>
            <person name="Istiqomah I."/>
            <person name="Jumina J."/>
        </authorList>
    </citation>
    <scope>NUCLEOTIDE SEQUENCE</scope>
    <source>
        <strain evidence="7">STKMTI.2</strain>
    </source>
</reference>
<evidence type="ECO:0000256" key="2">
    <source>
        <dbReference type="ARBA" id="ARBA00012528"/>
    </source>
</evidence>
<dbReference type="NCBIfam" id="TIGR00254">
    <property type="entry name" value="GGDEF"/>
    <property type="match status" value="1"/>
</dbReference>
<dbReference type="PROSITE" id="PS50112">
    <property type="entry name" value="PAS"/>
    <property type="match status" value="1"/>
</dbReference>
<dbReference type="GO" id="GO:1902201">
    <property type="term" value="P:negative regulation of bacterial-type flagellum-dependent cell motility"/>
    <property type="evidence" value="ECO:0007669"/>
    <property type="project" value="TreeGrafter"/>
</dbReference>
<dbReference type="PROSITE" id="PS50887">
    <property type="entry name" value="GGDEF"/>
    <property type="match status" value="1"/>
</dbReference>
<evidence type="ECO:0000256" key="1">
    <source>
        <dbReference type="ARBA" id="ARBA00001946"/>
    </source>
</evidence>
<dbReference type="Pfam" id="PF13426">
    <property type="entry name" value="PAS_9"/>
    <property type="match status" value="1"/>
</dbReference>
<keyword evidence="4" id="KW-0812">Transmembrane</keyword>
<evidence type="ECO:0000313" key="7">
    <source>
        <dbReference type="EMBL" id="QTH72050.1"/>
    </source>
</evidence>
<dbReference type="Proteomes" id="UP000664904">
    <property type="component" value="Chromosome"/>
</dbReference>
<evidence type="ECO:0000313" key="8">
    <source>
        <dbReference type="Proteomes" id="UP000664904"/>
    </source>
</evidence>
<dbReference type="InterPro" id="IPR000014">
    <property type="entry name" value="PAS"/>
</dbReference>
<dbReference type="RefSeq" id="WP_208843672.1">
    <property type="nucleotide sequence ID" value="NZ_CP072133.1"/>
</dbReference>
<dbReference type="KEGG" id="pxi:J5O05_03860"/>
<dbReference type="SMART" id="SM00267">
    <property type="entry name" value="GGDEF"/>
    <property type="match status" value="1"/>
</dbReference>
<dbReference type="GO" id="GO:0005886">
    <property type="term" value="C:plasma membrane"/>
    <property type="evidence" value="ECO:0007669"/>
    <property type="project" value="TreeGrafter"/>
</dbReference>
<dbReference type="NCBIfam" id="TIGR00229">
    <property type="entry name" value="sensory_box"/>
    <property type="match status" value="1"/>
</dbReference>
<dbReference type="EC" id="2.7.7.65" evidence="2"/>
<dbReference type="Gene3D" id="3.30.70.270">
    <property type="match status" value="1"/>
</dbReference>
<dbReference type="InterPro" id="IPR000160">
    <property type="entry name" value="GGDEF_dom"/>
</dbReference>
<evidence type="ECO:0000259" key="6">
    <source>
        <dbReference type="PROSITE" id="PS50887"/>
    </source>
</evidence>
<dbReference type="Gene3D" id="3.30.450.20">
    <property type="entry name" value="PAS domain"/>
    <property type="match status" value="1"/>
</dbReference>
<dbReference type="CDD" id="cd01949">
    <property type="entry name" value="GGDEF"/>
    <property type="match status" value="1"/>
</dbReference>
<evidence type="ECO:0000256" key="4">
    <source>
        <dbReference type="SAM" id="Phobius"/>
    </source>
</evidence>
<dbReference type="InterPro" id="IPR050469">
    <property type="entry name" value="Diguanylate_Cyclase"/>
</dbReference>